<evidence type="ECO:0000313" key="11">
    <source>
        <dbReference type="Proteomes" id="UP000722791"/>
    </source>
</evidence>
<name>A0A8J4GB60_9CHLO</name>
<keyword evidence="4 8" id="KW-0812">Transmembrane</keyword>
<evidence type="ECO:0000256" key="5">
    <source>
        <dbReference type="ARBA" id="ARBA00022989"/>
    </source>
</evidence>
<evidence type="ECO:0000256" key="2">
    <source>
        <dbReference type="ARBA" id="ARBA00005887"/>
    </source>
</evidence>
<keyword evidence="5 8" id="KW-1133">Transmembrane helix</keyword>
<dbReference type="FunFam" id="1.10.3430.10:FF:000016">
    <property type="entry name" value="Ammonium transporter"/>
    <property type="match status" value="1"/>
</dbReference>
<feature type="transmembrane region" description="Helical" evidence="8">
    <location>
        <begin position="272"/>
        <end position="291"/>
    </location>
</feature>
<feature type="transmembrane region" description="Helical" evidence="8">
    <location>
        <begin position="311"/>
        <end position="332"/>
    </location>
</feature>
<evidence type="ECO:0000256" key="6">
    <source>
        <dbReference type="ARBA" id="ARBA00023136"/>
    </source>
</evidence>
<accession>A0A8J4GB60</accession>
<dbReference type="Pfam" id="PF00909">
    <property type="entry name" value="Ammonium_transp"/>
    <property type="match status" value="1"/>
</dbReference>
<proteinExistence type="inferred from homology"/>
<evidence type="ECO:0000256" key="8">
    <source>
        <dbReference type="RuleBase" id="RU362002"/>
    </source>
</evidence>
<dbReference type="GO" id="GO:0097272">
    <property type="term" value="P:ammonium homeostasis"/>
    <property type="evidence" value="ECO:0007669"/>
    <property type="project" value="TreeGrafter"/>
</dbReference>
<dbReference type="Proteomes" id="UP000722791">
    <property type="component" value="Unassembled WGS sequence"/>
</dbReference>
<dbReference type="EMBL" id="BNCQ01000015">
    <property type="protein sequence ID" value="GIM04002.1"/>
    <property type="molecule type" value="Genomic_DNA"/>
</dbReference>
<dbReference type="GO" id="GO:0005886">
    <property type="term" value="C:plasma membrane"/>
    <property type="evidence" value="ECO:0007669"/>
    <property type="project" value="UniProtKB-SubCell"/>
</dbReference>
<dbReference type="InterPro" id="IPR029020">
    <property type="entry name" value="Ammonium/urea_transptr"/>
</dbReference>
<dbReference type="InterPro" id="IPR001905">
    <property type="entry name" value="Ammonium_transpt"/>
</dbReference>
<feature type="transmembrane region" description="Helical" evidence="8">
    <location>
        <begin position="187"/>
        <end position="207"/>
    </location>
</feature>
<feature type="transmembrane region" description="Helical" evidence="8">
    <location>
        <begin position="227"/>
        <end position="251"/>
    </location>
</feature>
<keyword evidence="7 8" id="KW-0924">Ammonia transport</keyword>
<dbReference type="PANTHER" id="PTHR11730">
    <property type="entry name" value="AMMONIUM TRANSPORTER"/>
    <property type="match status" value="1"/>
</dbReference>
<dbReference type="InterPro" id="IPR024041">
    <property type="entry name" value="NH4_transpt_AmtB-like_dom"/>
</dbReference>
<organism evidence="10 11">
    <name type="scientific">Volvox reticuliferus</name>
    <dbReference type="NCBI Taxonomy" id="1737510"/>
    <lineage>
        <taxon>Eukaryota</taxon>
        <taxon>Viridiplantae</taxon>
        <taxon>Chlorophyta</taxon>
        <taxon>core chlorophytes</taxon>
        <taxon>Chlorophyceae</taxon>
        <taxon>CS clade</taxon>
        <taxon>Chlamydomonadales</taxon>
        <taxon>Volvocaceae</taxon>
        <taxon>Volvox</taxon>
    </lineage>
</organism>
<dbReference type="GO" id="GO:0008519">
    <property type="term" value="F:ammonium channel activity"/>
    <property type="evidence" value="ECO:0007669"/>
    <property type="project" value="InterPro"/>
</dbReference>
<gene>
    <name evidence="10" type="ORF">Vretimale_8643</name>
</gene>
<keyword evidence="6 8" id="KW-0472">Membrane</keyword>
<evidence type="ECO:0000256" key="1">
    <source>
        <dbReference type="ARBA" id="ARBA00004141"/>
    </source>
</evidence>
<evidence type="ECO:0000256" key="3">
    <source>
        <dbReference type="ARBA" id="ARBA00022448"/>
    </source>
</evidence>
<comment type="caution">
    <text evidence="10">The sequence shown here is derived from an EMBL/GenBank/DDBJ whole genome shotgun (WGS) entry which is preliminary data.</text>
</comment>
<dbReference type="PROSITE" id="PS01219">
    <property type="entry name" value="AMMONIUM_TRANSP"/>
    <property type="match status" value="1"/>
</dbReference>
<dbReference type="NCBIfam" id="TIGR00836">
    <property type="entry name" value="amt"/>
    <property type="match status" value="1"/>
</dbReference>
<evidence type="ECO:0000259" key="9">
    <source>
        <dbReference type="Pfam" id="PF00909"/>
    </source>
</evidence>
<feature type="transmembrane region" description="Helical" evidence="8">
    <location>
        <begin position="104"/>
        <end position="123"/>
    </location>
</feature>
<comment type="similarity">
    <text evidence="2 8">Belongs to the ammonia transporter channel (TC 1.A.11.2) family.</text>
</comment>
<protein>
    <recommendedName>
        <fullName evidence="8">Ammonium transporter</fullName>
    </recommendedName>
</protein>
<dbReference type="InterPro" id="IPR018047">
    <property type="entry name" value="Ammonium_transpt_CS"/>
</dbReference>
<comment type="caution">
    <text evidence="8">Lacks conserved residue(s) required for the propagation of feature annotation.</text>
</comment>
<keyword evidence="3 8" id="KW-0813">Transport</keyword>
<sequence length="628" mass="64826">MGIGSCDDQLFARVLALLGGDDVAAKYVCSASDVGTLGADGAVMRWAVGQLRTTQGSLEQVQQGLNVSFVLTSAYQVFVMQLGFALFAAGVVRPKNIVSIFLKNFFDTCIAGIAFYLVGYAFAFGSKDGKSNGFIGNWDFALSSTDGGPGRSAPLPWHLFIWNWSFCSAATTILSGSIAERGTFASYTIYAAVMPAWVYPVVAHWLWSPQGWLSARNKEDRILGVGAIDYAGSGVVHLVGGTAALVGSILVGPRAGRFGGGGMSGHLYRATAAPQLYLMGTLLLWFGWYGFNPGSRLAIADNVSATVVGRTAVTTTLSACAGALTGLLFAYGRHKVWDLLSTCIGALAGLVSVTSSCSVIEPWAAIICGVVGAFVCEGFDRLLERLEIDDPVSAFPLHGGCGAWGLIYTGLMAKGAYVQQVYGVAPGGHRMGIFYGGHAQLLLCQVIALCVVVGWSLANMSLLFWGLRLAKLLRVTPDKEAAGMDLAACGQFNAQGACHVHSSKVNGTKGTEMFLSAILIERRVNGGPGFDTSLRNSSSSPSGRCSTATQITVASYPSAITPTAAASASVSIAAAAGDAMNGDVVGETGCGGGGSGAGPSAAAVDGPDALAGKQVVEGLGDKRGGQGY</sequence>
<dbReference type="Gene3D" id="1.10.3430.10">
    <property type="entry name" value="Ammonium transporter AmtB like domains"/>
    <property type="match status" value="1"/>
</dbReference>
<feature type="domain" description="Ammonium transporter AmtB-like" evidence="9">
    <location>
        <begin position="69"/>
        <end position="492"/>
    </location>
</feature>
<dbReference type="AlphaFoldDB" id="A0A8J4GB60"/>
<dbReference type="SUPFAM" id="SSF111352">
    <property type="entry name" value="Ammonium transporter"/>
    <property type="match status" value="1"/>
</dbReference>
<evidence type="ECO:0000256" key="7">
    <source>
        <dbReference type="ARBA" id="ARBA00023177"/>
    </source>
</evidence>
<feature type="transmembrane region" description="Helical" evidence="8">
    <location>
        <begin position="155"/>
        <end position="175"/>
    </location>
</feature>
<feature type="transmembrane region" description="Helical" evidence="8">
    <location>
        <begin position="74"/>
        <end position="92"/>
    </location>
</feature>
<dbReference type="PANTHER" id="PTHR11730:SF6">
    <property type="entry name" value="AMMONIUM TRANSPORTER"/>
    <property type="match status" value="1"/>
</dbReference>
<evidence type="ECO:0000313" key="10">
    <source>
        <dbReference type="EMBL" id="GIM04002.1"/>
    </source>
</evidence>
<evidence type="ECO:0000256" key="4">
    <source>
        <dbReference type="ARBA" id="ARBA00022692"/>
    </source>
</evidence>
<reference evidence="10" key="1">
    <citation type="journal article" date="2021" name="Proc. Natl. Acad. Sci. U.S.A.">
        <title>Three genomes in the algal genus Volvox reveal the fate of a haploid sex-determining region after a transition to homothallism.</title>
        <authorList>
            <person name="Yamamoto K."/>
            <person name="Hamaji T."/>
            <person name="Kawai-Toyooka H."/>
            <person name="Matsuzaki R."/>
            <person name="Takahashi F."/>
            <person name="Nishimura Y."/>
            <person name="Kawachi M."/>
            <person name="Noguchi H."/>
            <person name="Minakuchi Y."/>
            <person name="Umen J.G."/>
            <person name="Toyoda A."/>
            <person name="Nozaki H."/>
        </authorList>
    </citation>
    <scope>NUCLEOTIDE SEQUENCE</scope>
    <source>
        <strain evidence="10">NIES-3785</strain>
    </source>
</reference>
<feature type="transmembrane region" description="Helical" evidence="8">
    <location>
        <begin position="438"/>
        <end position="465"/>
    </location>
</feature>
<comment type="subcellular location">
    <subcellularLocation>
        <location evidence="8">Cell membrane</location>
        <topology evidence="8">Multi-pass membrane protein</topology>
    </subcellularLocation>
    <subcellularLocation>
        <location evidence="1">Membrane</location>
        <topology evidence="1">Multi-pass membrane protein</topology>
    </subcellularLocation>
</comment>